<dbReference type="InterPro" id="IPR058912">
    <property type="entry name" value="HTH_animal"/>
</dbReference>
<feature type="domain" description="Helix-turn-helix" evidence="1">
    <location>
        <begin position="52"/>
        <end position="109"/>
    </location>
</feature>
<dbReference type="Pfam" id="PF26215">
    <property type="entry name" value="HTH_animal"/>
    <property type="match status" value="1"/>
</dbReference>
<dbReference type="PANTHER" id="PTHR21301">
    <property type="entry name" value="REVERSE TRANSCRIPTASE"/>
    <property type="match status" value="1"/>
</dbReference>
<reference evidence="2" key="3">
    <citation type="submission" date="2016-05" db="EMBL/GenBank/DDBJ databases">
        <title>WGS assembly of Xenopus tropicalis.</title>
        <authorList>
            <person name="Sessions A."/>
            <person name="Jenkins J."/>
            <person name="Mitros T."/>
            <person name="Lyons J.T."/>
            <person name="Dichmann D.S."/>
            <person name="Robert J."/>
            <person name="Harland R.M."/>
            <person name="Rokhsar D.S."/>
        </authorList>
    </citation>
    <scope>NUCLEOTIDE SEQUENCE</scope>
    <source>
        <strain evidence="2">Nigerian</strain>
    </source>
</reference>
<name>A0A1B8Y0Y5_XENTR</name>
<reference evidence="2" key="2">
    <citation type="journal article" date="2010" name="Science">
        <title>The genome of the Western clawed frog Xenopus tropicalis.</title>
        <authorList>
            <person name="Hellsten U."/>
            <person name="Harland R.M."/>
            <person name="Gilchrist M.J."/>
            <person name="Hendrix D."/>
            <person name="Jurka J."/>
            <person name="Kapitonov V."/>
            <person name="Ovcharenko I."/>
            <person name="Putnam N.H."/>
            <person name="Shu S."/>
            <person name="Taher L."/>
            <person name="Blitz I.L."/>
            <person name="Blumberg B."/>
            <person name="Dichmann D.S."/>
            <person name="Dubchak I."/>
            <person name="Amaya E."/>
            <person name="Detter J.C."/>
            <person name="Fletcher R."/>
            <person name="Gerhard D.S."/>
            <person name="Goodstein D."/>
            <person name="Graves T."/>
            <person name="Grigoriev I.V."/>
            <person name="Grimwood J."/>
            <person name="Kawashima T."/>
            <person name="Lindquist E."/>
            <person name="Lucas S.M."/>
            <person name="Mead P.E."/>
            <person name="Mitros T."/>
            <person name="Ogino H."/>
            <person name="Ohta Y."/>
            <person name="Poliakov A.V."/>
            <person name="Pollet N."/>
            <person name="Robert J."/>
            <person name="Salamov A."/>
            <person name="Sater A.K."/>
            <person name="Schmutz J."/>
            <person name="Terry A."/>
            <person name="Vize P.D."/>
            <person name="Warren W.C."/>
            <person name="Wells D."/>
            <person name="Wills A."/>
            <person name="Wilson R.K."/>
            <person name="Zimmerman L.B."/>
            <person name="Zorn A.M."/>
            <person name="Grainger R."/>
            <person name="Grammer T."/>
            <person name="Khokha M.K."/>
            <person name="Richardson P.M."/>
            <person name="Rokhsar D.S."/>
        </authorList>
    </citation>
    <scope>NUCLEOTIDE SEQUENCE [LARGE SCALE GENOMIC DNA]</scope>
    <source>
        <strain evidence="2">Nigerian</strain>
    </source>
</reference>
<protein>
    <recommendedName>
        <fullName evidence="1">Helix-turn-helix domain-containing protein</fullName>
    </recommendedName>
</protein>
<proteinExistence type="predicted"/>
<accession>A0A1B8Y0Y5</accession>
<evidence type="ECO:0000259" key="1">
    <source>
        <dbReference type="Pfam" id="PF26215"/>
    </source>
</evidence>
<evidence type="ECO:0000313" key="2">
    <source>
        <dbReference type="EMBL" id="OCA16585.1"/>
    </source>
</evidence>
<reference evidence="2" key="1">
    <citation type="submission" date="2009-11" db="EMBL/GenBank/DDBJ databases">
        <authorList>
            <consortium name="US DOE Joint Genome Institute (JGI-PGF)"/>
            <person name="Ottilar R."/>
            <person name="Schmutz J."/>
            <person name="Salamov A."/>
            <person name="Cheng J.F."/>
            <person name="Lucas S."/>
            <person name="Pitluck S."/>
            <person name="Gundlach H."/>
            <person name="Guo Y."/>
            <person name="Haberer G."/>
            <person name="Nasrallah J."/>
            <person name="Mayer K.F.X."/>
            <person name="van de Peer Y."/>
            <person name="Weigel D."/>
            <person name="Grigoriev I.V."/>
        </authorList>
    </citation>
    <scope>NUCLEOTIDE SEQUENCE</scope>
    <source>
        <strain evidence="2">Nigerian</strain>
    </source>
</reference>
<gene>
    <name evidence="2" type="ORF">XENTR_v90028131mg</name>
</gene>
<organism evidence="2">
    <name type="scientific">Xenopus tropicalis</name>
    <name type="common">Western clawed frog</name>
    <name type="synonym">Silurana tropicalis</name>
    <dbReference type="NCBI Taxonomy" id="8364"/>
    <lineage>
        <taxon>Eukaryota</taxon>
        <taxon>Metazoa</taxon>
        <taxon>Chordata</taxon>
        <taxon>Craniata</taxon>
        <taxon>Vertebrata</taxon>
        <taxon>Euteleostomi</taxon>
        <taxon>Amphibia</taxon>
        <taxon>Batrachia</taxon>
        <taxon>Anura</taxon>
        <taxon>Pipoidea</taxon>
        <taxon>Pipidae</taxon>
        <taxon>Xenopodinae</taxon>
        <taxon>Xenopus</taxon>
        <taxon>Silurana</taxon>
    </lineage>
</organism>
<dbReference type="EMBL" id="KV460589">
    <property type="protein sequence ID" value="OCA16585.1"/>
    <property type="molecule type" value="Genomic_DNA"/>
</dbReference>
<sequence>MLAFLNENELGLFFTSDFGDKYLPFLDLGLAVTSQGTISTTIYRKPTSTNSLLHFSSFHPTPLKRGIPVGQYLRLRRNCTDLDDFKTKAADLRDRFIQRGYPKRWLKRAYKRALDSDRQTLLFANKDSNIESKPDIRCIGTYNNQWPSIKSILQRHWSVLKGDRDLGPILPHVPNLVARRSTSLGDLLVHSHYSEFKESPAHFLTPTVGSYKCHRCEACQYMAPMKSFQQPGSSHIFQIRQFINCRTTGVIYVGMCSCPMLYVGKTFRELRKRVLEHIGTIINNKETPIARHIRDFHRSDVTAISFFGIEKVKLGQRKGNIDNLLLKKECEWIYRLKSRAPMGLNEGFTFTPFIQKR</sequence>
<dbReference type="AlphaFoldDB" id="A0A1B8Y0Y5"/>
<dbReference type="PANTHER" id="PTHR21301:SF13">
    <property type="match status" value="1"/>
</dbReference>